<proteinExistence type="predicted"/>
<sequence length="235" mass="26161">MPESFAWSHKRRYKTGYIWQDLLDEDLITPISDNEYVLKGSEIPSINLSSAVADDSVKLEEENSMKLEEEKTSVEKNQETLRISANASTLTKNNSKKTKKEKNNANNPSTPASSTSSSQFTKTSKSYPSNVFRLLITCGRSLDTNESAIMINKKNSCYTPSKKPGVEKIACYRNTTKICKEDKLGGSERVFRASWLQEQKPRPNARKSCDGLKSSSNNSKPVSAAYQPINGPNCS</sequence>
<comment type="caution">
    <text evidence="1">The sequence shown here is derived from an EMBL/GenBank/DDBJ whole genome shotgun (WGS) entry which is preliminary data.</text>
</comment>
<name>A0ACB7ZFU1_9ERIC</name>
<accession>A0ACB7ZFU1</accession>
<organism evidence="1 2">
    <name type="scientific">Vaccinium darrowii</name>
    <dbReference type="NCBI Taxonomy" id="229202"/>
    <lineage>
        <taxon>Eukaryota</taxon>
        <taxon>Viridiplantae</taxon>
        <taxon>Streptophyta</taxon>
        <taxon>Embryophyta</taxon>
        <taxon>Tracheophyta</taxon>
        <taxon>Spermatophyta</taxon>
        <taxon>Magnoliopsida</taxon>
        <taxon>eudicotyledons</taxon>
        <taxon>Gunneridae</taxon>
        <taxon>Pentapetalae</taxon>
        <taxon>asterids</taxon>
        <taxon>Ericales</taxon>
        <taxon>Ericaceae</taxon>
        <taxon>Vaccinioideae</taxon>
        <taxon>Vaccinieae</taxon>
        <taxon>Vaccinium</taxon>
    </lineage>
</organism>
<keyword evidence="2" id="KW-1185">Reference proteome</keyword>
<evidence type="ECO:0000313" key="1">
    <source>
        <dbReference type="EMBL" id="KAH7864317.1"/>
    </source>
</evidence>
<evidence type="ECO:0000313" key="2">
    <source>
        <dbReference type="Proteomes" id="UP000828048"/>
    </source>
</evidence>
<dbReference type="Proteomes" id="UP000828048">
    <property type="component" value="Chromosome 12"/>
</dbReference>
<gene>
    <name evidence="1" type="ORF">Vadar_028220</name>
</gene>
<protein>
    <submittedName>
        <fullName evidence="1">Uncharacterized protein</fullName>
    </submittedName>
</protein>
<reference evidence="1 2" key="1">
    <citation type="journal article" date="2021" name="Hortic Res">
        <title>High-quality reference genome and annotation aids understanding of berry development for evergreen blueberry (Vaccinium darrowii).</title>
        <authorList>
            <person name="Yu J."/>
            <person name="Hulse-Kemp A.M."/>
            <person name="Babiker E."/>
            <person name="Staton M."/>
        </authorList>
    </citation>
    <scope>NUCLEOTIDE SEQUENCE [LARGE SCALE GENOMIC DNA]</scope>
    <source>
        <strain evidence="2">cv. NJ 8807/NJ 8810</strain>
        <tissue evidence="1">Young leaf</tissue>
    </source>
</reference>
<dbReference type="EMBL" id="CM037162">
    <property type="protein sequence ID" value="KAH7864317.1"/>
    <property type="molecule type" value="Genomic_DNA"/>
</dbReference>